<geneLocation type="plasmid" evidence="3">
    <name>pDson01</name>
</geneLocation>
<proteinExistence type="predicted"/>
<evidence type="ECO:0000256" key="2">
    <source>
        <dbReference type="SAM" id="SignalP"/>
    </source>
</evidence>
<name>A0AAU7U611_9DEIO</name>
<feature type="region of interest" description="Disordered" evidence="1">
    <location>
        <begin position="145"/>
        <end position="169"/>
    </location>
</feature>
<organism evidence="3">
    <name type="scientific">Deinococcus sonorensis KR-87</name>
    <dbReference type="NCBI Taxonomy" id="694439"/>
    <lineage>
        <taxon>Bacteria</taxon>
        <taxon>Thermotogati</taxon>
        <taxon>Deinococcota</taxon>
        <taxon>Deinococci</taxon>
        <taxon>Deinococcales</taxon>
        <taxon>Deinococcaceae</taxon>
        <taxon>Deinococcus</taxon>
    </lineage>
</organism>
<sequence>MNITRRLLTLSVLCAGVASAASVPEALQGQWEYGSVSPIEYYDTTTGKYAESSGTSEIIRIKADGSYERNGIIVVTTYGCTSKLLTSSKGKVTLDGNLLTLTPTSAYNKGYTCSPSKSYETRALIPSTFTWKLTGDVLVLGDPTGKTLDSRYNRPRSLSASPATPPDRRVSGMLRAPQNHRLNGAAVIACRVDRGCGAEDGSVRFVLLSGAGAQPFTLDHLDATPYELLAWEDTNGNGTPDQGDWVDTASARGADGLTLTPPMTNVSLTLELWR</sequence>
<dbReference type="RefSeq" id="WP_350241726.1">
    <property type="nucleotide sequence ID" value="NZ_CP158297.1"/>
</dbReference>
<dbReference type="AlphaFoldDB" id="A0AAU7U611"/>
<feature type="chain" id="PRO_5043403379" evidence="2">
    <location>
        <begin position="21"/>
        <end position="274"/>
    </location>
</feature>
<dbReference type="EMBL" id="CP158297">
    <property type="protein sequence ID" value="XBV83893.1"/>
    <property type="molecule type" value="Genomic_DNA"/>
</dbReference>
<reference evidence="3" key="1">
    <citation type="submission" date="2024-06" db="EMBL/GenBank/DDBJ databases">
        <title>Draft Genome Sequence of Deinococcus sonorensis Type Strain KR-87, a Biofilm Producing Representative of the Genus Deinococcus.</title>
        <authorList>
            <person name="Boren L.S."/>
            <person name="Grosso R.A."/>
            <person name="Hugenberg-Cox A.N."/>
            <person name="Hill J.T.E."/>
            <person name="Albert C.M."/>
            <person name="Tuohy J.M."/>
        </authorList>
    </citation>
    <scope>NUCLEOTIDE SEQUENCE</scope>
    <source>
        <strain evidence="3">KR-87</strain>
        <plasmid evidence="3">pDson01</plasmid>
    </source>
</reference>
<evidence type="ECO:0000313" key="3">
    <source>
        <dbReference type="EMBL" id="XBV83893.1"/>
    </source>
</evidence>
<protein>
    <submittedName>
        <fullName evidence="3">Uncharacterized protein</fullName>
    </submittedName>
</protein>
<gene>
    <name evidence="3" type="ORF">ABOD76_02265</name>
</gene>
<accession>A0AAU7U611</accession>
<feature type="signal peptide" evidence="2">
    <location>
        <begin position="1"/>
        <end position="20"/>
    </location>
</feature>
<dbReference type="KEGG" id="dsc:ABOD76_02265"/>
<evidence type="ECO:0000256" key="1">
    <source>
        <dbReference type="SAM" id="MobiDB-lite"/>
    </source>
</evidence>
<keyword evidence="2" id="KW-0732">Signal</keyword>
<keyword evidence="3" id="KW-0614">Plasmid</keyword>